<feature type="coiled-coil region" evidence="2">
    <location>
        <begin position="269"/>
        <end position="380"/>
    </location>
</feature>
<name>A0A8S4HIP2_PLAVI</name>
<dbReference type="Gene3D" id="1.10.287.1490">
    <property type="match status" value="1"/>
</dbReference>
<dbReference type="Pfam" id="PF24161">
    <property type="entry name" value="CCDC39"/>
    <property type="match status" value="1"/>
</dbReference>
<feature type="coiled-coil region" evidence="2">
    <location>
        <begin position="164"/>
        <end position="230"/>
    </location>
</feature>
<dbReference type="PANTHER" id="PTHR18962:SF0">
    <property type="entry name" value="COILED-COIL DOMAIN-CONTAINING PROTEIN 39"/>
    <property type="match status" value="1"/>
</dbReference>
<dbReference type="VEuPathDB" id="PlasmoDB:PVPAM_050013200"/>
<sequence>MMKKKKTKKESSDVVNKGKGEGGNSLGHLAKEDKDGYAATREITLEGEISSIGDSPKREAGNISVEGDPPKREAGNISVEGDPPQRVSTAASVASPLERVHQIVGESQECRKYGESYEEETLLGEGEEEMSDMSTDEMLSGMESDEDVSEEVKQFSSGGELIYKHFYNDEINALSQEIQEKERLLGEVNKTVWVLKNRFVKLEKHIKSKKKEMAKRKKLVEEKKKIEEEENGACVNIQAKNHFLTKQNEKLKYERERNNEKIIRTQNDLMQCDHSIEEMKEKLIDKEKELKEWTLQIDKLQKEEFEVEKFALCQDKEIENMSYKLEKLNLERVEQEKKVNTMKTKNMQLQMELQANIKENEQMEEEKKKLRTKCKCVVDTINNRDQTIFKFEEEFTRYAKKREKLTHSCKAINEHIETQRGKNHLLSDQLKREESNLSKLKREEGKIQEELKKAYDERDILIKDLDCEKITAREKLEEKNNLQVSLTGLEKTLHKLTQSFEESKREYAKEELNSVEKNQLIKSSEQILTEQNGKLAKLSSKIKVLDEEKFKLQENLQKSKNEYTILEADMVGTQIKIKQMKSNIKKMEQELERQKEILYKFDFQTQVLTKKLNVASGISTFEKKKKSQKKIDTLEKEFTRYEEIYNTLNNEMKRISVELKNIKNQQMCMKEEKGNILQDTEKLELEIKSLESNVLTQNKEKENVMLIEMNLKIELDKMKEIFSNNLDSLNVLKKKKKENVQNEKLSEQDMNAHVDSLKVIVKNMNDELHKLNLQVHDRKSRCNNLELKLDAINVRSGEEEYQQRGEEEGGRPDRPDAQDNQHIHYKIKIEEDISKLKQEIETLDALIEKENQQVEQFQKTLNEIIQTNKSFSENIKCIDPQYKELLKKKNKLNKKCDQIKDDIASIEKHISEYKKKINGVENELNDVISDVRSVEDKVTALQENSRKMEGTINDIFVKIERASNQLRGLVGAKKKPLSSQLGASQSDDDGEDAPTGEATPTGGGAEQRAEQVPLEKRVFKQIQMESLKEKLALLFECFQSHGDNAVVREIYHVIEASE</sequence>
<dbReference type="AlphaFoldDB" id="A0A8S4HIP2"/>
<evidence type="ECO:0000256" key="3">
    <source>
        <dbReference type="SAM" id="MobiDB-lite"/>
    </source>
</evidence>
<dbReference type="GO" id="GO:0036159">
    <property type="term" value="P:inner dynein arm assembly"/>
    <property type="evidence" value="ECO:0007669"/>
    <property type="project" value="InterPro"/>
</dbReference>
<dbReference type="InterPro" id="IPR033290">
    <property type="entry name" value="CCDC39"/>
</dbReference>
<dbReference type="GO" id="GO:0060285">
    <property type="term" value="P:cilium-dependent cell motility"/>
    <property type="evidence" value="ECO:0007669"/>
    <property type="project" value="TreeGrafter"/>
</dbReference>
<evidence type="ECO:0000313" key="5">
    <source>
        <dbReference type="Proteomes" id="UP000779233"/>
    </source>
</evidence>
<feature type="coiled-coil region" evidence="2">
    <location>
        <begin position="423"/>
        <end position="597"/>
    </location>
</feature>
<feature type="region of interest" description="Disordered" evidence="3">
    <location>
        <begin position="977"/>
        <end position="1011"/>
    </location>
</feature>
<dbReference type="GO" id="GO:0005930">
    <property type="term" value="C:axoneme"/>
    <property type="evidence" value="ECO:0007669"/>
    <property type="project" value="InterPro"/>
</dbReference>
<dbReference type="SUPFAM" id="SSF90257">
    <property type="entry name" value="Myosin rod fragments"/>
    <property type="match status" value="1"/>
</dbReference>
<feature type="region of interest" description="Disordered" evidence="3">
    <location>
        <begin position="1"/>
        <end position="100"/>
    </location>
</feature>
<dbReference type="GO" id="GO:0003341">
    <property type="term" value="P:cilium movement"/>
    <property type="evidence" value="ECO:0007669"/>
    <property type="project" value="InterPro"/>
</dbReference>
<reference evidence="4" key="1">
    <citation type="submission" date="2021-09" db="EMBL/GenBank/DDBJ databases">
        <authorList>
            <consortium name="Pathogen Informatics"/>
        </authorList>
    </citation>
    <scope>NUCLEOTIDE SEQUENCE</scope>
    <source>
        <strain evidence="4">PvW1</strain>
    </source>
</reference>
<organism evidence="4 5">
    <name type="scientific">Plasmodium vivax</name>
    <name type="common">malaria parasite P. vivax</name>
    <dbReference type="NCBI Taxonomy" id="5855"/>
    <lineage>
        <taxon>Eukaryota</taxon>
        <taxon>Sar</taxon>
        <taxon>Alveolata</taxon>
        <taxon>Apicomplexa</taxon>
        <taxon>Aconoidasida</taxon>
        <taxon>Haemosporida</taxon>
        <taxon>Plasmodiidae</taxon>
        <taxon>Plasmodium</taxon>
        <taxon>Plasmodium (Plasmodium)</taxon>
    </lineage>
</organism>
<feature type="region of interest" description="Disordered" evidence="3">
    <location>
        <begin position="796"/>
        <end position="819"/>
    </location>
</feature>
<feature type="compositionally biased region" description="Basic and acidic residues" evidence="3">
    <location>
        <begin position="9"/>
        <end position="20"/>
    </location>
</feature>
<protein>
    <submittedName>
        <fullName evidence="4">(malaria parasite P. vivax) hypothetical protein</fullName>
    </submittedName>
</protein>
<keyword evidence="1 2" id="KW-0175">Coiled coil</keyword>
<accession>A0A8S4HIP2</accession>
<evidence type="ECO:0000256" key="1">
    <source>
        <dbReference type="ARBA" id="ARBA00023054"/>
    </source>
</evidence>
<dbReference type="EMBL" id="CAJZCX010000010">
    <property type="protein sequence ID" value="CAG9479649.1"/>
    <property type="molecule type" value="Genomic_DNA"/>
</dbReference>
<evidence type="ECO:0000313" key="4">
    <source>
        <dbReference type="EMBL" id="CAG9479649.1"/>
    </source>
</evidence>
<comment type="caution">
    <text evidence="4">The sequence shown here is derived from an EMBL/GenBank/DDBJ whole genome shotgun (WGS) entry which is preliminary data.</text>
</comment>
<evidence type="ECO:0000256" key="2">
    <source>
        <dbReference type="SAM" id="Coils"/>
    </source>
</evidence>
<feature type="coiled-coil region" evidence="2">
    <location>
        <begin position="826"/>
        <end position="944"/>
    </location>
</feature>
<dbReference type="Proteomes" id="UP000779233">
    <property type="component" value="Unassembled WGS sequence"/>
</dbReference>
<proteinExistence type="predicted"/>
<gene>
    <name evidence="4" type="ORF">PVW1_050010600</name>
</gene>
<feature type="coiled-coil region" evidence="2">
    <location>
        <begin position="624"/>
        <end position="700"/>
    </location>
</feature>
<dbReference type="PANTHER" id="PTHR18962">
    <property type="entry name" value="COILED-COIL DOMAIN-CONTAINING PROTEIN 39"/>
    <property type="match status" value="1"/>
</dbReference>